<feature type="modified residue" description="4-aspartylphosphate" evidence="3">
    <location>
        <position position="84"/>
    </location>
</feature>
<dbReference type="Pfam" id="PF00072">
    <property type="entry name" value="Response_reg"/>
    <property type="match status" value="1"/>
</dbReference>
<reference evidence="6 7" key="1">
    <citation type="submission" date="2019-03" db="EMBL/GenBank/DDBJ databases">
        <title>Paraburkholderia sp. isolated from native Mimosa gymnas in Guartela State Park, Brazil.</title>
        <authorList>
            <person name="Paulitsch F."/>
            <person name="Hungria M."/>
            <person name="Delamuta J.R.M."/>
            <person name="Ribeiro R.A."/>
            <person name="Dall'Agnol R."/>
            <person name="Silva J.S.B."/>
        </authorList>
    </citation>
    <scope>NUCLEOTIDE SEQUENCE [LARGE SCALE GENOMIC DNA]</scope>
    <source>
        <strain evidence="6 7">CNPSo 3008</strain>
    </source>
</reference>
<accession>A0A4R5LHE7</accession>
<dbReference type="AlphaFoldDB" id="A0A4R5LHE7"/>
<dbReference type="PROSITE" id="PS50110">
    <property type="entry name" value="RESPONSE_REGULATORY"/>
    <property type="match status" value="1"/>
</dbReference>
<sequence length="242" mass="26062">MNDLDDVVGCRCARAAHRTHASPPRRRFSVKLRVVLADDHPFVLLGVRSALLAEDDIEVVGQACSAQALLQTLETVPCDVVVTDLNMPPVSGEAEDGLRLVRRLRRDWPHIPVVVLTGVANAVLLRAVAHSGVVAILRKTERMDELAAIVRGAAQGRAHLSPAIERELAAAACPPDMCVPRLTPRESEVIRKFASGSSITEIARALGRDVRTVSSQKRDAMAKLGVSNDAGLFAFVRAHGLL</sequence>
<dbReference type="EMBL" id="SMOD01000006">
    <property type="protein sequence ID" value="TDG08725.1"/>
    <property type="molecule type" value="Genomic_DNA"/>
</dbReference>
<dbReference type="Gene3D" id="3.40.50.2300">
    <property type="match status" value="1"/>
</dbReference>
<feature type="domain" description="HTH luxR-type" evidence="4">
    <location>
        <begin position="175"/>
        <end position="240"/>
    </location>
</feature>
<feature type="domain" description="Response regulatory" evidence="5">
    <location>
        <begin position="33"/>
        <end position="154"/>
    </location>
</feature>
<dbReference type="InterPro" id="IPR058245">
    <property type="entry name" value="NreC/VraR/RcsB-like_REC"/>
</dbReference>
<dbReference type="InterPro" id="IPR036388">
    <property type="entry name" value="WH-like_DNA-bd_sf"/>
</dbReference>
<dbReference type="SMART" id="SM00448">
    <property type="entry name" value="REC"/>
    <property type="match status" value="1"/>
</dbReference>
<dbReference type="SUPFAM" id="SSF46894">
    <property type="entry name" value="C-terminal effector domain of the bipartite response regulators"/>
    <property type="match status" value="1"/>
</dbReference>
<dbReference type="PRINTS" id="PR00038">
    <property type="entry name" value="HTHLUXR"/>
</dbReference>
<dbReference type="CDD" id="cd06170">
    <property type="entry name" value="LuxR_C_like"/>
    <property type="match status" value="1"/>
</dbReference>
<dbReference type="PANTHER" id="PTHR43214:SF17">
    <property type="entry name" value="TRANSCRIPTIONAL REGULATORY PROTEIN RCSB"/>
    <property type="match status" value="1"/>
</dbReference>
<proteinExistence type="predicted"/>
<dbReference type="GO" id="GO:0000160">
    <property type="term" value="P:phosphorelay signal transduction system"/>
    <property type="evidence" value="ECO:0007669"/>
    <property type="project" value="InterPro"/>
</dbReference>
<dbReference type="CDD" id="cd17535">
    <property type="entry name" value="REC_NarL-like"/>
    <property type="match status" value="1"/>
</dbReference>
<keyword evidence="2" id="KW-0238">DNA-binding</keyword>
<evidence type="ECO:0000256" key="1">
    <source>
        <dbReference type="ARBA" id="ARBA00022553"/>
    </source>
</evidence>
<protein>
    <submittedName>
        <fullName evidence="6">Response regulator transcription factor</fullName>
    </submittedName>
</protein>
<keyword evidence="1 3" id="KW-0597">Phosphoprotein</keyword>
<evidence type="ECO:0000313" key="7">
    <source>
        <dbReference type="Proteomes" id="UP000295606"/>
    </source>
</evidence>
<dbReference type="OrthoDB" id="8585266at2"/>
<dbReference type="Pfam" id="PF00196">
    <property type="entry name" value="GerE"/>
    <property type="match status" value="1"/>
</dbReference>
<evidence type="ECO:0000313" key="6">
    <source>
        <dbReference type="EMBL" id="TDG08725.1"/>
    </source>
</evidence>
<dbReference type="InterPro" id="IPR016032">
    <property type="entry name" value="Sig_transdc_resp-reg_C-effctor"/>
</dbReference>
<evidence type="ECO:0000256" key="3">
    <source>
        <dbReference type="PROSITE-ProRule" id="PRU00169"/>
    </source>
</evidence>
<dbReference type="GO" id="GO:0006355">
    <property type="term" value="P:regulation of DNA-templated transcription"/>
    <property type="evidence" value="ECO:0007669"/>
    <property type="project" value="InterPro"/>
</dbReference>
<name>A0A4R5LHE7_9BURK</name>
<evidence type="ECO:0000259" key="4">
    <source>
        <dbReference type="PROSITE" id="PS50043"/>
    </source>
</evidence>
<evidence type="ECO:0000256" key="2">
    <source>
        <dbReference type="ARBA" id="ARBA00023125"/>
    </source>
</evidence>
<dbReference type="GO" id="GO:0003677">
    <property type="term" value="F:DNA binding"/>
    <property type="evidence" value="ECO:0007669"/>
    <property type="project" value="UniProtKB-KW"/>
</dbReference>
<comment type="caution">
    <text evidence="6">The sequence shown here is derived from an EMBL/GenBank/DDBJ whole genome shotgun (WGS) entry which is preliminary data.</text>
</comment>
<dbReference type="PROSITE" id="PS50043">
    <property type="entry name" value="HTH_LUXR_2"/>
    <property type="match status" value="1"/>
</dbReference>
<dbReference type="Proteomes" id="UP000295606">
    <property type="component" value="Unassembled WGS sequence"/>
</dbReference>
<dbReference type="Gene3D" id="1.10.10.10">
    <property type="entry name" value="Winged helix-like DNA-binding domain superfamily/Winged helix DNA-binding domain"/>
    <property type="match status" value="1"/>
</dbReference>
<dbReference type="InterPro" id="IPR011006">
    <property type="entry name" value="CheY-like_superfamily"/>
</dbReference>
<organism evidence="6 7">
    <name type="scientific">Paraburkholderia guartelaensis</name>
    <dbReference type="NCBI Taxonomy" id="2546446"/>
    <lineage>
        <taxon>Bacteria</taxon>
        <taxon>Pseudomonadati</taxon>
        <taxon>Pseudomonadota</taxon>
        <taxon>Betaproteobacteria</taxon>
        <taxon>Burkholderiales</taxon>
        <taxon>Burkholderiaceae</taxon>
        <taxon>Paraburkholderia</taxon>
    </lineage>
</organism>
<gene>
    <name evidence="6" type="ORF">E1N52_09630</name>
</gene>
<dbReference type="SMART" id="SM00421">
    <property type="entry name" value="HTH_LUXR"/>
    <property type="match status" value="1"/>
</dbReference>
<dbReference type="SUPFAM" id="SSF52172">
    <property type="entry name" value="CheY-like"/>
    <property type="match status" value="1"/>
</dbReference>
<dbReference type="InterPro" id="IPR001789">
    <property type="entry name" value="Sig_transdc_resp-reg_receiver"/>
</dbReference>
<dbReference type="PANTHER" id="PTHR43214">
    <property type="entry name" value="TWO-COMPONENT RESPONSE REGULATOR"/>
    <property type="match status" value="1"/>
</dbReference>
<dbReference type="InterPro" id="IPR039420">
    <property type="entry name" value="WalR-like"/>
</dbReference>
<dbReference type="InterPro" id="IPR000792">
    <property type="entry name" value="Tscrpt_reg_LuxR_C"/>
</dbReference>
<evidence type="ECO:0000259" key="5">
    <source>
        <dbReference type="PROSITE" id="PS50110"/>
    </source>
</evidence>